<dbReference type="Pfam" id="PF04235">
    <property type="entry name" value="DUF418"/>
    <property type="match status" value="1"/>
</dbReference>
<dbReference type="Proteomes" id="UP000579153">
    <property type="component" value="Unassembled WGS sequence"/>
</dbReference>
<protein>
    <recommendedName>
        <fullName evidence="2">DUF418 domain-containing protein</fullName>
    </recommendedName>
</protein>
<feature type="transmembrane region" description="Helical" evidence="1">
    <location>
        <begin position="249"/>
        <end position="269"/>
    </location>
</feature>
<feature type="transmembrane region" description="Helical" evidence="1">
    <location>
        <begin position="345"/>
        <end position="366"/>
    </location>
</feature>
<comment type="caution">
    <text evidence="3">The sequence shown here is derived from an EMBL/GenBank/DDBJ whole genome shotgun (WGS) entry which is preliminary data.</text>
</comment>
<feature type="domain" description="DUF418" evidence="2">
    <location>
        <begin position="229"/>
        <end position="385"/>
    </location>
</feature>
<dbReference type="PANTHER" id="PTHR30590:SF2">
    <property type="entry name" value="INNER MEMBRANE PROTEIN"/>
    <property type="match status" value="1"/>
</dbReference>
<keyword evidence="4" id="KW-1185">Reference proteome</keyword>
<proteinExistence type="predicted"/>
<feature type="transmembrane region" description="Helical" evidence="1">
    <location>
        <begin position="61"/>
        <end position="81"/>
    </location>
</feature>
<gene>
    <name evidence="3" type="ORF">HD596_000593</name>
</gene>
<dbReference type="RefSeq" id="WP_185067758.1">
    <property type="nucleotide sequence ID" value="NZ_JACHMB010000001.1"/>
</dbReference>
<dbReference type="AlphaFoldDB" id="A0A7W9FYC9"/>
<feature type="transmembrane region" description="Helical" evidence="1">
    <location>
        <begin position="101"/>
        <end position="134"/>
    </location>
</feature>
<name>A0A7W9FYC9_9ACTN</name>
<feature type="transmembrane region" description="Helical" evidence="1">
    <location>
        <begin position="141"/>
        <end position="164"/>
    </location>
</feature>
<keyword evidence="1" id="KW-1133">Transmembrane helix</keyword>
<keyword evidence="1" id="KW-0812">Transmembrane</keyword>
<reference evidence="3 4" key="1">
    <citation type="submission" date="2020-08" db="EMBL/GenBank/DDBJ databases">
        <title>Sequencing the genomes of 1000 actinobacteria strains.</title>
        <authorList>
            <person name="Klenk H.-P."/>
        </authorList>
    </citation>
    <scope>NUCLEOTIDE SEQUENCE [LARGE SCALE GENOMIC DNA]</scope>
    <source>
        <strain evidence="3 4">DSM 45507</strain>
    </source>
</reference>
<dbReference type="InterPro" id="IPR052529">
    <property type="entry name" value="Bact_Transport_Assoc"/>
</dbReference>
<feature type="transmembrane region" description="Helical" evidence="1">
    <location>
        <begin position="207"/>
        <end position="228"/>
    </location>
</feature>
<evidence type="ECO:0000313" key="3">
    <source>
        <dbReference type="EMBL" id="MBB5773837.1"/>
    </source>
</evidence>
<evidence type="ECO:0000256" key="1">
    <source>
        <dbReference type="SAM" id="Phobius"/>
    </source>
</evidence>
<organism evidence="3 4">
    <name type="scientific">Nonomuraea jabiensis</name>
    <dbReference type="NCBI Taxonomy" id="882448"/>
    <lineage>
        <taxon>Bacteria</taxon>
        <taxon>Bacillati</taxon>
        <taxon>Actinomycetota</taxon>
        <taxon>Actinomycetes</taxon>
        <taxon>Streptosporangiales</taxon>
        <taxon>Streptosporangiaceae</taxon>
        <taxon>Nonomuraea</taxon>
    </lineage>
</organism>
<evidence type="ECO:0000313" key="4">
    <source>
        <dbReference type="Proteomes" id="UP000579153"/>
    </source>
</evidence>
<keyword evidence="1" id="KW-0472">Membrane</keyword>
<sequence length="401" mass="43514">MPNARLAAARIASVDALRGFALLGILVVNIAFLASGYRMAGMAEPAFQSPLDWTVRFTVTLLVENKFYLLFSFLFGYSFTLQVDSAERQGRPFGPMFLRRLAGLLLIGLAHAVLLFPGDILTTYAAVGLALLIFRKLRPKAAVVLAVMLTAMLALGFVLLALLATFGLDMGGTVADSAAEATKADTALAASALQIISEHLRKLSLIIVFRVLFQGPAVLAACLIGLAVGKLGAMRDLSAHTGTLRKLQWTGFTVGLAGAFVYTTSAWHGTMHKFWGEAVDLVTAPLLAAAYAATFLRLLPYMPRIARALAAPGRMALSNYLAQSLICSLIFTGYGLALVDRVSPPLEVLIALGVFVCQVFYSHWWLKRHRYGPVEWLLRFLTYWRKPGPSRPQQASHALGE</sequence>
<accession>A0A7W9FYC9</accession>
<feature type="transmembrane region" description="Helical" evidence="1">
    <location>
        <begin position="281"/>
        <end position="299"/>
    </location>
</feature>
<dbReference type="InterPro" id="IPR007349">
    <property type="entry name" value="DUF418"/>
</dbReference>
<evidence type="ECO:0000259" key="2">
    <source>
        <dbReference type="Pfam" id="PF04235"/>
    </source>
</evidence>
<feature type="transmembrane region" description="Helical" evidence="1">
    <location>
        <begin position="320"/>
        <end position="339"/>
    </location>
</feature>
<dbReference type="EMBL" id="JACHMB010000001">
    <property type="protein sequence ID" value="MBB5773837.1"/>
    <property type="molecule type" value="Genomic_DNA"/>
</dbReference>
<dbReference type="PANTHER" id="PTHR30590">
    <property type="entry name" value="INNER MEMBRANE PROTEIN"/>
    <property type="match status" value="1"/>
</dbReference>
<feature type="transmembrane region" description="Helical" evidence="1">
    <location>
        <begin position="20"/>
        <end position="40"/>
    </location>
</feature>